<evidence type="ECO:0000256" key="1">
    <source>
        <dbReference type="ARBA" id="ARBA00004123"/>
    </source>
</evidence>
<dbReference type="InterPro" id="IPR024867">
    <property type="entry name" value="NFRKB"/>
</dbReference>
<feature type="region of interest" description="Disordered" evidence="3">
    <location>
        <begin position="383"/>
        <end position="442"/>
    </location>
</feature>
<feature type="domain" description="DEUBAD" evidence="4">
    <location>
        <begin position="59"/>
        <end position="172"/>
    </location>
</feature>
<dbReference type="InterPro" id="IPR057748">
    <property type="entry name" value="NFRKB_WH_2"/>
</dbReference>
<dbReference type="InterPro" id="IPR044867">
    <property type="entry name" value="DEUBAD_dom"/>
</dbReference>
<feature type="region of interest" description="Disordered" evidence="3">
    <location>
        <begin position="1"/>
        <end position="38"/>
    </location>
</feature>
<gene>
    <name evidence="5" type="ORF">GIB67_018497</name>
</gene>
<reference evidence="5 6" key="1">
    <citation type="journal article" date="2020" name="IScience">
        <title>Genome Sequencing of the Endangered Kingdonia uniflora (Circaeasteraceae, Ranunculales) Reveals Potential Mechanisms of Evolutionary Specialization.</title>
        <authorList>
            <person name="Sun Y."/>
            <person name="Deng T."/>
            <person name="Zhang A."/>
            <person name="Moore M.J."/>
            <person name="Landis J.B."/>
            <person name="Lin N."/>
            <person name="Zhang H."/>
            <person name="Zhang X."/>
            <person name="Huang J."/>
            <person name="Zhang X."/>
            <person name="Sun H."/>
            <person name="Wang H."/>
        </authorList>
    </citation>
    <scope>NUCLEOTIDE SEQUENCE [LARGE SCALE GENOMIC DNA]</scope>
    <source>
        <strain evidence="5">TB1705</strain>
        <tissue evidence="5">Leaf</tissue>
    </source>
</reference>
<feature type="compositionally biased region" description="Acidic residues" evidence="3">
    <location>
        <begin position="18"/>
        <end position="38"/>
    </location>
</feature>
<keyword evidence="2" id="KW-0539">Nucleus</keyword>
<comment type="subcellular location">
    <subcellularLocation>
        <location evidence="1">Nucleus</location>
    </subcellularLocation>
</comment>
<keyword evidence="6" id="KW-1185">Reference proteome</keyword>
<feature type="compositionally biased region" description="Basic and acidic residues" evidence="3">
    <location>
        <begin position="293"/>
        <end position="307"/>
    </location>
</feature>
<feature type="compositionally biased region" description="Polar residues" evidence="3">
    <location>
        <begin position="390"/>
        <end position="405"/>
    </location>
</feature>
<feature type="region of interest" description="Disordered" evidence="3">
    <location>
        <begin position="984"/>
        <end position="1023"/>
    </location>
</feature>
<proteinExistence type="predicted"/>
<evidence type="ECO:0000313" key="5">
    <source>
        <dbReference type="EMBL" id="KAF6146844.1"/>
    </source>
</evidence>
<feature type="region of interest" description="Disordered" evidence="3">
    <location>
        <begin position="523"/>
        <end position="542"/>
    </location>
</feature>
<sequence length="1134" mass="127444">MLSDDDDELLERSSASDSCDDEEYDDSDSGAGSDDVDILELGEPGEELCQVGFQSCSVPIELYDLSDLGQVLSVDTWNSCLFEEERLSLAEYLPDLDEEAYMKTMKELFQGENFHFGSPIVKLFDMLKGGLCEPRVQVYQQGLNFLQKCKHYHMLQQYQNSMNDSLVKIRNTWAKCRGDSTKEKVRVLNLKRNRQSLMSDTDSDDWVLKKHKYGPKIAGLTDGSSQERAISLKRGKFEIQNPQRVLKLAGSEVSCVKKSMGHFSLENRGLETRPTAYASRHVSETSQGSRGQVKVEDDAENRKRDQNAAHGSKIDLPMSLRNFALHSRSRNAFDCKSQVLKRPRYFEKLQQPSYDGKIHEAFTLDHSVKKWKVGEEPYYVKKNVGPKRTFSPQMNDNYRSKSSLKNMGRESESEYDSSPRVDEEDTINPSRNKFGYPSDPLEGRRASVKSVSEFRKANIILKGNASDPRYLQKYSVKNLNSDFSCFADLPLKIGHMQRGIAAHSHSLTPSSYKNSYTGVRDSDAHGTPRLMGSKGKTPTAHLSGRQMTLTGCNSVAGKQKGKADVAYMDGSDESDYYLNSSPQKQVDDSSCLKVLGEKKLESESGHVPNVDGLKDSGLETKPAKKPFILITPTVHHDFSFSIIHFLSAVRIAMVTPNETENVNVEPPTVHPNENMDVSTAGRIGHNTPSALSVQEIINRVRSNPGDPCILEIQEPLQDLIRGALKIFSAKTAPLGAKGWKVLVSYETSLKGWSWVGPNPPISCDPDKVEEVTSSEGWGLPHKMLVKLVDSFANWLKNVQETLRQIGTLPPPPLALMQLNLDDPERFRDSRAQRSLATIGPSSEEVRSYFRKEEVLRYLLPDRAFSYTATDGRKSSVAPLRRCGGKLTSKAREHFMLKIDRPAHVTILCLVRDAAARLPGSIGTRADVCTLIRDSQYLVEDISDAQINQVISGALDRLHYERDPCVKFDGARKLWAYLHRDREEEDFQDDGTASTKKWRRPKKDPTEQTDRGTVDIADQETHGTQATITGSLSTHLYGLTCDLNIEPPSMPQGERKELEPPSMPQGERIELQSNVLRSNREEITPQFHPMSWAPINLNLLHENKMLRQEHSSIEDFGDKTFIRDRPVGLFRTGIS</sequence>
<dbReference type="PANTHER" id="PTHR13052">
    <property type="entry name" value="NFRKB-RELATED"/>
    <property type="match status" value="1"/>
</dbReference>
<accession>A0A7J7LWB1</accession>
<feature type="compositionally biased region" description="Basic and acidic residues" evidence="3">
    <location>
        <begin position="1002"/>
        <end position="1012"/>
    </location>
</feature>
<organism evidence="5 6">
    <name type="scientific">Kingdonia uniflora</name>
    <dbReference type="NCBI Taxonomy" id="39325"/>
    <lineage>
        <taxon>Eukaryota</taxon>
        <taxon>Viridiplantae</taxon>
        <taxon>Streptophyta</taxon>
        <taxon>Embryophyta</taxon>
        <taxon>Tracheophyta</taxon>
        <taxon>Spermatophyta</taxon>
        <taxon>Magnoliopsida</taxon>
        <taxon>Ranunculales</taxon>
        <taxon>Circaeasteraceae</taxon>
        <taxon>Kingdonia</taxon>
    </lineage>
</organism>
<evidence type="ECO:0000259" key="4">
    <source>
        <dbReference type="PROSITE" id="PS51916"/>
    </source>
</evidence>
<dbReference type="OrthoDB" id="70874at2759"/>
<evidence type="ECO:0000256" key="3">
    <source>
        <dbReference type="SAM" id="MobiDB-lite"/>
    </source>
</evidence>
<evidence type="ECO:0000256" key="2">
    <source>
        <dbReference type="ARBA" id="ARBA00023242"/>
    </source>
</evidence>
<dbReference type="PANTHER" id="PTHR13052:SF0">
    <property type="entry name" value="DNA-BINDING PROTEIN-LIKE"/>
    <property type="match status" value="1"/>
</dbReference>
<name>A0A7J7LWB1_9MAGN</name>
<dbReference type="GO" id="GO:0031011">
    <property type="term" value="C:Ino80 complex"/>
    <property type="evidence" value="ECO:0007669"/>
    <property type="project" value="InterPro"/>
</dbReference>
<dbReference type="CDD" id="cd21865">
    <property type="entry name" value="DEUBAD_NFRKB"/>
    <property type="match status" value="1"/>
</dbReference>
<dbReference type="Proteomes" id="UP000541444">
    <property type="component" value="Unassembled WGS sequence"/>
</dbReference>
<protein>
    <recommendedName>
        <fullName evidence="4">DEUBAD domain-containing protein</fullName>
    </recommendedName>
</protein>
<evidence type="ECO:0000313" key="6">
    <source>
        <dbReference type="Proteomes" id="UP000541444"/>
    </source>
</evidence>
<dbReference type="EMBL" id="JACGCM010001954">
    <property type="protein sequence ID" value="KAF6146844.1"/>
    <property type="molecule type" value="Genomic_DNA"/>
</dbReference>
<dbReference type="PROSITE" id="PS51916">
    <property type="entry name" value="DEUBAD"/>
    <property type="match status" value="1"/>
</dbReference>
<feature type="region of interest" description="Disordered" evidence="3">
    <location>
        <begin position="272"/>
        <end position="314"/>
    </location>
</feature>
<dbReference type="Pfam" id="PF25793">
    <property type="entry name" value="WHD_2nd_NFRKB"/>
    <property type="match status" value="1"/>
</dbReference>
<feature type="compositionally biased region" description="Basic and acidic residues" evidence="3">
    <location>
        <begin position="407"/>
        <end position="421"/>
    </location>
</feature>
<dbReference type="AlphaFoldDB" id="A0A7J7LWB1"/>
<comment type="caution">
    <text evidence="5">The sequence shown here is derived from an EMBL/GenBank/DDBJ whole genome shotgun (WGS) entry which is preliminary data.</text>
</comment>